<dbReference type="Proteomes" id="UP000615446">
    <property type="component" value="Unassembled WGS sequence"/>
</dbReference>
<dbReference type="GO" id="GO:0006310">
    <property type="term" value="P:DNA recombination"/>
    <property type="evidence" value="ECO:0007669"/>
    <property type="project" value="UniProtKB-KW"/>
</dbReference>
<dbReference type="Pfam" id="PF14214">
    <property type="entry name" value="Helitron_like_N"/>
    <property type="match status" value="1"/>
</dbReference>
<dbReference type="GO" id="GO:0000723">
    <property type="term" value="P:telomere maintenance"/>
    <property type="evidence" value="ECO:0007669"/>
    <property type="project" value="InterPro"/>
</dbReference>
<keyword evidence="1" id="KW-0233">DNA recombination</keyword>
<dbReference type="GO" id="GO:0006281">
    <property type="term" value="P:DNA repair"/>
    <property type="evidence" value="ECO:0007669"/>
    <property type="project" value="UniProtKB-KW"/>
</dbReference>
<dbReference type="GO" id="GO:0043139">
    <property type="term" value="F:5'-3' DNA helicase activity"/>
    <property type="evidence" value="ECO:0007669"/>
    <property type="project" value="UniProtKB-EC"/>
</dbReference>
<dbReference type="GO" id="GO:0016787">
    <property type="term" value="F:hydrolase activity"/>
    <property type="evidence" value="ECO:0007669"/>
    <property type="project" value="UniProtKB-KW"/>
</dbReference>
<comment type="catalytic activity">
    <reaction evidence="1">
        <text>ATP + H2O = ADP + phosphate + H(+)</text>
        <dbReference type="Rhea" id="RHEA:13065"/>
        <dbReference type="ChEBI" id="CHEBI:15377"/>
        <dbReference type="ChEBI" id="CHEBI:15378"/>
        <dbReference type="ChEBI" id="CHEBI:30616"/>
        <dbReference type="ChEBI" id="CHEBI:43474"/>
        <dbReference type="ChEBI" id="CHEBI:456216"/>
        <dbReference type="EC" id="5.6.2.3"/>
    </reaction>
</comment>
<reference evidence="4" key="1">
    <citation type="submission" date="2019-10" db="EMBL/GenBank/DDBJ databases">
        <title>Conservation and host-specific expression of non-tandemly repeated heterogenous ribosome RNA gene in arbuscular mycorrhizal fungi.</title>
        <authorList>
            <person name="Maeda T."/>
            <person name="Kobayashi Y."/>
            <person name="Nakagawa T."/>
            <person name="Ezawa T."/>
            <person name="Yamaguchi K."/>
            <person name="Bino T."/>
            <person name="Nishimoto Y."/>
            <person name="Shigenobu S."/>
            <person name="Kawaguchi M."/>
        </authorList>
    </citation>
    <scope>NUCLEOTIDE SEQUENCE</scope>
    <source>
        <strain evidence="4">HR1</strain>
    </source>
</reference>
<comment type="similarity">
    <text evidence="1">Belongs to the helicase family.</text>
</comment>
<comment type="cofactor">
    <cofactor evidence="1">
        <name>Mg(2+)</name>
        <dbReference type="ChEBI" id="CHEBI:18420"/>
    </cofactor>
</comment>
<keyword evidence="1" id="KW-0234">DNA repair</keyword>
<feature type="domain" description="Helitron helicase-like" evidence="3">
    <location>
        <begin position="403"/>
        <end position="559"/>
    </location>
</feature>
<accession>A0A8H3QU59</accession>
<dbReference type="InterPro" id="IPR010285">
    <property type="entry name" value="DNA_helicase_pif1-like_DEAD"/>
</dbReference>
<keyword evidence="1" id="KW-0067">ATP-binding</keyword>
<keyword evidence="1" id="KW-0378">Hydrolase</keyword>
<dbReference type="EC" id="5.6.2.3" evidence="1"/>
<evidence type="ECO:0000259" key="2">
    <source>
        <dbReference type="Pfam" id="PF05970"/>
    </source>
</evidence>
<dbReference type="Pfam" id="PF05970">
    <property type="entry name" value="PIF1"/>
    <property type="match status" value="1"/>
</dbReference>
<keyword evidence="1" id="KW-0227">DNA damage</keyword>
<dbReference type="CDD" id="cd18809">
    <property type="entry name" value="SF1_C_RecD"/>
    <property type="match status" value="1"/>
</dbReference>
<dbReference type="InterPro" id="IPR027417">
    <property type="entry name" value="P-loop_NTPase"/>
</dbReference>
<gene>
    <name evidence="4" type="ORF">RCL2_001958300</name>
</gene>
<dbReference type="InterPro" id="IPR051055">
    <property type="entry name" value="PIF1_helicase"/>
</dbReference>
<keyword evidence="1" id="KW-0347">Helicase</keyword>
<name>A0A8H3QU59_9GLOM</name>
<protein>
    <recommendedName>
        <fullName evidence="1">ATP-dependent DNA helicase</fullName>
        <ecNumber evidence="1">5.6.2.3</ecNumber>
    </recommendedName>
</protein>
<dbReference type="PANTHER" id="PTHR47642:SF6">
    <property type="entry name" value="ATP-DEPENDENT DNA HELICASE"/>
    <property type="match status" value="1"/>
</dbReference>
<feature type="domain" description="DNA helicase Pif1-like DEAD-box helicase" evidence="2">
    <location>
        <begin position="885"/>
        <end position="1038"/>
    </location>
</feature>
<evidence type="ECO:0000313" key="5">
    <source>
        <dbReference type="Proteomes" id="UP000615446"/>
    </source>
</evidence>
<dbReference type="EMBL" id="BLAL01000218">
    <property type="protein sequence ID" value="GES92825.1"/>
    <property type="molecule type" value="Genomic_DNA"/>
</dbReference>
<dbReference type="OrthoDB" id="2447506at2759"/>
<dbReference type="PANTHER" id="PTHR47642">
    <property type="entry name" value="ATP-DEPENDENT DNA HELICASE"/>
    <property type="match status" value="1"/>
</dbReference>
<proteinExistence type="inferred from homology"/>
<evidence type="ECO:0000313" key="4">
    <source>
        <dbReference type="EMBL" id="GES92825.1"/>
    </source>
</evidence>
<dbReference type="SUPFAM" id="SSF52540">
    <property type="entry name" value="P-loop containing nucleoside triphosphate hydrolases"/>
    <property type="match status" value="2"/>
</dbReference>
<sequence length="1323" mass="153735">MDFNINRWRVELSDDESESYLDENFDSSLFSSFAVRQNANAVHSRIPIQSTFSPSNTTFRAYFPPWQPTTKLCNLKTRFDKNILTQYPCVPCSYCSRLQYPTKAKWELYDETFQYPLETVYQNNPQIKLVFHTDDSKPKRIATCSSCYNSNNRLKIPIPDPVPAEIQNVPLYHRIYLSPIHLNCSLGRTPNSNAYSNYRHLTGTLTYSKNINALALYSGTIGAILNNNYSNSWYHPSLDNAATWLRDHNPYFEPYKALINRGSWDGPPVIFPVALSSNLSHSQEQPIFNINSRPTAIVLPHYDFDTEIHNEDYHYSRLMAGFLTDPNNKELPIPFYDKNIEPLLFPDLFPYGKGFYLNDNTNRQRIDSLGNYAKSLLLCPDPRWRLSWYWPYYIYLTLEKLRNHQNRTRILNQHSVSLANQLTTADFITNSIYTGRPIIDETKTSTVPSYIRTGDSYFRQKEYHINTMVQGFGLPQIFYTMTMAENHWSHLQNILSKTDNKDTLPSNRPFHTYLHYHHRLSSIHQHLWKNPNLTDWGDWLHHFERDEFQNRGAIHTHGIAYLSKSIPELIDSNVIRADLPDPNLEPELYELVKKHQIHTCDSRCGGPAPLGSQCKKGFPQPYSNTTYEDPNSLRYIYRRTKEEDLYVVPYHAPTLFLWNGHINFQYVTSHQFAKYMTKYVTKSEPAEYFNIIEADAYQKHVLARRLEEQLSPYWDDAIDKYFDRPSDDIFNNITYPLYHRNYIIQKNQPTNGIYYIDKKNRFVKKRQKEILVRFQHLTIEQSESFFYQQLLLRLPVNNEADLKNSYPTYKAHFEAKYPAEFSLTLNHVQNSMQSNIQKYTKNYQNLIDKLITSLHTNLQHIIRIQLFNLLQQPNPSTNLSSILFSEDQYKIFNILINNWGQRNNSKHPYFFLTGSAGTGKSFITQQIVNFLTKKNIKYLLMAPTGVAAKNIDGQTIHSALHIRNTQVYFETLSYYNDQQKKELSQIKAIIIDEVSMVSSAFLSFISSLFAKIHKNSLPFGGIPTLLIGDLAQLPPVNGKQVFFAPEWLEFFPLFLTTSHRQCEDMLFYKILQEIRVGKLSPQTISLINEKVLSYQSSVTSIDTSYICGFRHDADSINNLICGFLPTSNNDTSSGSLISMAVDHINNNKCEPKECNKQFKHYTNLPSELIIREGARVMFLTNKLFKEELCNGSIGIITKIIDENRIEVVFPINSEINQIIVEKITAYFNMNGIPAQRTQFPLQNAFALTVHKTQGLTLPHATVSLDEQMFANGQAYVAMSRAKSWKNLEIRSFNPNAIRVDNEMLQELDRLQQKYNTLQSKYIS</sequence>
<comment type="caution">
    <text evidence="4">The sequence shown here is derived from an EMBL/GenBank/DDBJ whole genome shotgun (WGS) entry which is preliminary data.</text>
</comment>
<evidence type="ECO:0000259" key="3">
    <source>
        <dbReference type="Pfam" id="PF14214"/>
    </source>
</evidence>
<organism evidence="4 5">
    <name type="scientific">Rhizophagus clarus</name>
    <dbReference type="NCBI Taxonomy" id="94130"/>
    <lineage>
        <taxon>Eukaryota</taxon>
        <taxon>Fungi</taxon>
        <taxon>Fungi incertae sedis</taxon>
        <taxon>Mucoromycota</taxon>
        <taxon>Glomeromycotina</taxon>
        <taxon>Glomeromycetes</taxon>
        <taxon>Glomerales</taxon>
        <taxon>Glomeraceae</taxon>
        <taxon>Rhizophagus</taxon>
    </lineage>
</organism>
<keyword evidence="1" id="KW-0547">Nucleotide-binding</keyword>
<dbReference type="InterPro" id="IPR025476">
    <property type="entry name" value="Helitron_helicase-like"/>
</dbReference>
<dbReference type="Gene3D" id="3.40.50.300">
    <property type="entry name" value="P-loop containing nucleotide triphosphate hydrolases"/>
    <property type="match status" value="2"/>
</dbReference>
<dbReference type="GO" id="GO:0005524">
    <property type="term" value="F:ATP binding"/>
    <property type="evidence" value="ECO:0007669"/>
    <property type="project" value="UniProtKB-KW"/>
</dbReference>
<evidence type="ECO:0000256" key="1">
    <source>
        <dbReference type="RuleBase" id="RU363044"/>
    </source>
</evidence>